<dbReference type="GO" id="GO:0005506">
    <property type="term" value="F:iron ion binding"/>
    <property type="evidence" value="ECO:0007669"/>
    <property type="project" value="InterPro"/>
</dbReference>
<dbReference type="Gene3D" id="1.10.630.10">
    <property type="entry name" value="Cytochrome P450"/>
    <property type="match status" value="1"/>
</dbReference>
<dbReference type="EMBL" id="JAYKXP010000008">
    <property type="protein sequence ID" value="KAK7054623.1"/>
    <property type="molecule type" value="Genomic_DNA"/>
</dbReference>
<accession>A0AAW0DT72</accession>
<organism evidence="1 2">
    <name type="scientific">Paramarasmius palmivorus</name>
    <dbReference type="NCBI Taxonomy" id="297713"/>
    <lineage>
        <taxon>Eukaryota</taxon>
        <taxon>Fungi</taxon>
        <taxon>Dikarya</taxon>
        <taxon>Basidiomycota</taxon>
        <taxon>Agaricomycotina</taxon>
        <taxon>Agaricomycetes</taxon>
        <taxon>Agaricomycetidae</taxon>
        <taxon>Agaricales</taxon>
        <taxon>Marasmiineae</taxon>
        <taxon>Marasmiaceae</taxon>
        <taxon>Paramarasmius</taxon>
    </lineage>
</organism>
<sequence>MISDLGIGLLVVFVFLLLKRFLDPSALGKLRGPGRKSWFTGNLEEIFAKDGWNFTRYLEKEYGTLVKLYGLMSREFLYTSEPEILTQILVKEQDTFDETDEFVQLNQLLFGTGLLSTLGDHHRKQRRLIVPAFSTRRLREMTPIMYSITHKASSTIQAIVKRTGVSGPSEVNLLEWLGRIAAGVICETGLGHTFDTFEENQNNPYADAVKELSPSVIELAWARPLIPMLVKLGPSDLRKAIVKIIPLQSVQKLYRIVEMMHSTSTRIFEDKKKDLSNNETTLDNAKDIMSILLKQNLEVDSGERLSDTELLGQMSTLTFAATDTTSNTLARIFSLLSTHTAEQEALRREILVNAPDGDLDYEKLLSLPYLDAICRKLANVPAHPLRWQDNSQGSCDTALAARHNGNWGAAP</sequence>
<dbReference type="Proteomes" id="UP001383192">
    <property type="component" value="Unassembled WGS sequence"/>
</dbReference>
<dbReference type="Pfam" id="PF00067">
    <property type="entry name" value="p450"/>
    <property type="match status" value="1"/>
</dbReference>
<dbReference type="GO" id="GO:0020037">
    <property type="term" value="F:heme binding"/>
    <property type="evidence" value="ECO:0007669"/>
    <property type="project" value="InterPro"/>
</dbReference>
<dbReference type="InterPro" id="IPR001128">
    <property type="entry name" value="Cyt_P450"/>
</dbReference>
<protein>
    <recommendedName>
        <fullName evidence="3">Cytochrome P450</fullName>
    </recommendedName>
</protein>
<evidence type="ECO:0000313" key="2">
    <source>
        <dbReference type="Proteomes" id="UP001383192"/>
    </source>
</evidence>
<dbReference type="PANTHER" id="PTHR24301:SF2">
    <property type="entry name" value="THROMBOXANE-A SYNTHASE"/>
    <property type="match status" value="1"/>
</dbReference>
<name>A0AAW0DT72_9AGAR</name>
<dbReference type="InterPro" id="IPR036396">
    <property type="entry name" value="Cyt_P450_sf"/>
</dbReference>
<gene>
    <name evidence="1" type="ORF">VNI00_003086</name>
</gene>
<dbReference type="GO" id="GO:0004497">
    <property type="term" value="F:monooxygenase activity"/>
    <property type="evidence" value="ECO:0007669"/>
    <property type="project" value="InterPro"/>
</dbReference>
<dbReference type="SUPFAM" id="SSF48264">
    <property type="entry name" value="Cytochrome P450"/>
    <property type="match status" value="1"/>
</dbReference>
<evidence type="ECO:0000313" key="1">
    <source>
        <dbReference type="EMBL" id="KAK7054623.1"/>
    </source>
</evidence>
<proteinExistence type="predicted"/>
<dbReference type="GO" id="GO:0016705">
    <property type="term" value="F:oxidoreductase activity, acting on paired donors, with incorporation or reduction of molecular oxygen"/>
    <property type="evidence" value="ECO:0007669"/>
    <property type="project" value="InterPro"/>
</dbReference>
<keyword evidence="2" id="KW-1185">Reference proteome</keyword>
<reference evidence="1 2" key="1">
    <citation type="submission" date="2024-01" db="EMBL/GenBank/DDBJ databases">
        <title>A draft genome for a cacao thread blight-causing isolate of Paramarasmius palmivorus.</title>
        <authorList>
            <person name="Baruah I.K."/>
            <person name="Bukari Y."/>
            <person name="Amoako-Attah I."/>
            <person name="Meinhardt L.W."/>
            <person name="Bailey B.A."/>
            <person name="Cohen S.P."/>
        </authorList>
    </citation>
    <scope>NUCLEOTIDE SEQUENCE [LARGE SCALE GENOMIC DNA]</scope>
    <source>
        <strain evidence="1 2">GH-12</strain>
    </source>
</reference>
<dbReference type="PANTHER" id="PTHR24301">
    <property type="entry name" value="THROMBOXANE-A SYNTHASE"/>
    <property type="match status" value="1"/>
</dbReference>
<comment type="caution">
    <text evidence="1">The sequence shown here is derived from an EMBL/GenBank/DDBJ whole genome shotgun (WGS) entry which is preliminary data.</text>
</comment>
<dbReference type="AlphaFoldDB" id="A0AAW0DT72"/>
<evidence type="ECO:0008006" key="3">
    <source>
        <dbReference type="Google" id="ProtNLM"/>
    </source>
</evidence>